<keyword evidence="2" id="KW-1185">Reference proteome</keyword>
<proteinExistence type="predicted"/>
<organism evidence="1 2">
    <name type="scientific">Nitrospirillum amazonense</name>
    <dbReference type="NCBI Taxonomy" id="28077"/>
    <lineage>
        <taxon>Bacteria</taxon>
        <taxon>Pseudomonadati</taxon>
        <taxon>Pseudomonadota</taxon>
        <taxon>Alphaproteobacteria</taxon>
        <taxon>Rhodospirillales</taxon>
        <taxon>Azospirillaceae</taxon>
        <taxon>Nitrospirillum</taxon>
    </lineage>
</organism>
<comment type="caution">
    <text evidence="1">The sequence shown here is derived from an EMBL/GenBank/DDBJ whole genome shotgun (WGS) entry which is preliminary data.</text>
</comment>
<reference evidence="1 2" key="1">
    <citation type="submission" date="2019-06" db="EMBL/GenBank/DDBJ databases">
        <title>Genomic Encyclopedia of Type Strains, Phase IV (KMG-V): Genome sequencing to study the core and pangenomes of soil and plant-associated prokaryotes.</title>
        <authorList>
            <person name="Whitman W."/>
        </authorList>
    </citation>
    <scope>NUCLEOTIDE SEQUENCE [LARGE SCALE GENOMIC DNA]</scope>
    <source>
        <strain evidence="1 2">BR 11865</strain>
    </source>
</reference>
<protein>
    <submittedName>
        <fullName evidence="1">Uncharacterized protein</fullName>
    </submittedName>
</protein>
<gene>
    <name evidence="1" type="ORF">FBZ88_106162</name>
</gene>
<evidence type="ECO:0000313" key="2">
    <source>
        <dbReference type="Proteomes" id="UP000316545"/>
    </source>
</evidence>
<accession>A0A560G1H8</accession>
<dbReference type="AlphaFoldDB" id="A0A560G1H8"/>
<name>A0A560G1H8_9PROT</name>
<sequence length="64" mass="6945">MAPSMSLLITASEPDQVSLLLADLIYLYGTRIEVTERFTDPTDGDAVTHCASLEIRRAEAAHAP</sequence>
<dbReference type="Proteomes" id="UP000316545">
    <property type="component" value="Unassembled WGS sequence"/>
</dbReference>
<evidence type="ECO:0000313" key="1">
    <source>
        <dbReference type="EMBL" id="TWB27699.1"/>
    </source>
</evidence>
<dbReference type="EMBL" id="VITO01000006">
    <property type="protein sequence ID" value="TWB27699.1"/>
    <property type="molecule type" value="Genomic_DNA"/>
</dbReference>